<gene>
    <name evidence="2" type="ORF">I1A49_16405</name>
</gene>
<feature type="region of interest" description="Disordered" evidence="1">
    <location>
        <begin position="40"/>
        <end position="65"/>
    </location>
</feature>
<reference evidence="2 3" key="1">
    <citation type="submission" date="2020-11" db="EMBL/GenBank/DDBJ databases">
        <title>Complete genome sequence unveiled secondary metabolic potentials in Streptomyces solisilvae HNM0141.</title>
        <authorList>
            <person name="Huang X."/>
        </authorList>
    </citation>
    <scope>NUCLEOTIDE SEQUENCE [LARGE SCALE GENOMIC DNA]</scope>
    <source>
        <strain evidence="2 3">HNM0141</strain>
    </source>
</reference>
<feature type="region of interest" description="Disordered" evidence="1">
    <location>
        <begin position="111"/>
        <end position="133"/>
    </location>
</feature>
<name>A0ABX6W486_STRMQ</name>
<keyword evidence="3" id="KW-1185">Reference proteome</keyword>
<sequence>MTYIPNHVADGHQLTNLVGILTKDVEELCRMVDICADVADMPGQRPEGTAERTGGGTSAGPSRPTEEIALNSARLLLQSEITTSTAYMIHAIAYVRGVTAALDRALSTWEGEAPAEHHGGHDDGRPDGAAENT</sequence>
<dbReference type="InterPro" id="IPR055593">
    <property type="entry name" value="DUF7169"/>
</dbReference>
<evidence type="ECO:0000256" key="1">
    <source>
        <dbReference type="SAM" id="MobiDB-lite"/>
    </source>
</evidence>
<dbReference type="Proteomes" id="UP000663421">
    <property type="component" value="Chromosome"/>
</dbReference>
<evidence type="ECO:0000313" key="2">
    <source>
        <dbReference type="EMBL" id="QPI56310.1"/>
    </source>
</evidence>
<proteinExistence type="predicted"/>
<evidence type="ECO:0000313" key="3">
    <source>
        <dbReference type="Proteomes" id="UP000663421"/>
    </source>
</evidence>
<feature type="compositionally biased region" description="Basic and acidic residues" evidence="1">
    <location>
        <begin position="114"/>
        <end position="133"/>
    </location>
</feature>
<accession>A0ABX6W486</accession>
<dbReference type="Pfam" id="PF23773">
    <property type="entry name" value="DUF7169"/>
    <property type="match status" value="1"/>
</dbReference>
<dbReference type="EMBL" id="CP065050">
    <property type="protein sequence ID" value="QPI56310.1"/>
    <property type="molecule type" value="Genomic_DNA"/>
</dbReference>
<protein>
    <submittedName>
        <fullName evidence="2">Uncharacterized protein</fullName>
    </submittedName>
</protein>
<organism evidence="2 3">
    <name type="scientific">Streptomyces malaysiensis</name>
    <dbReference type="NCBI Taxonomy" id="92644"/>
    <lineage>
        <taxon>Bacteria</taxon>
        <taxon>Bacillati</taxon>
        <taxon>Actinomycetota</taxon>
        <taxon>Actinomycetes</taxon>
        <taxon>Kitasatosporales</taxon>
        <taxon>Streptomycetaceae</taxon>
        <taxon>Streptomyces</taxon>
        <taxon>Streptomyces violaceusniger group</taxon>
    </lineage>
</organism>